<dbReference type="InterPro" id="IPR002816">
    <property type="entry name" value="TraB/PrgY/GumN_fam"/>
</dbReference>
<organism evidence="2 3">
    <name type="scientific">Tropicibacter oceani</name>
    <dbReference type="NCBI Taxonomy" id="3058420"/>
    <lineage>
        <taxon>Bacteria</taxon>
        <taxon>Pseudomonadati</taxon>
        <taxon>Pseudomonadota</taxon>
        <taxon>Alphaproteobacteria</taxon>
        <taxon>Rhodobacterales</taxon>
        <taxon>Roseobacteraceae</taxon>
        <taxon>Tropicibacter</taxon>
    </lineage>
</organism>
<reference evidence="2 3" key="1">
    <citation type="submission" date="2023-05" db="EMBL/GenBank/DDBJ databases">
        <title>YMD87, complete Genome.</title>
        <authorList>
            <person name="Zhang J."/>
            <person name="Xu X."/>
        </authorList>
    </citation>
    <scope>NUCLEOTIDE SEQUENCE [LARGE SCALE GENOMIC DNA]</scope>
    <source>
        <strain evidence="2 3">YMD87</strain>
    </source>
</reference>
<dbReference type="InterPro" id="IPR047111">
    <property type="entry name" value="YbaP-like"/>
</dbReference>
<proteinExistence type="predicted"/>
<dbReference type="PANTHER" id="PTHR40590">
    <property type="entry name" value="CYTOPLASMIC PROTEIN-RELATED"/>
    <property type="match status" value="1"/>
</dbReference>
<dbReference type="EMBL" id="CP124616">
    <property type="protein sequence ID" value="WGW05383.1"/>
    <property type="molecule type" value="Genomic_DNA"/>
</dbReference>
<dbReference type="CDD" id="cd14789">
    <property type="entry name" value="Tiki"/>
    <property type="match status" value="1"/>
</dbReference>
<dbReference type="Pfam" id="PF01963">
    <property type="entry name" value="TraB_PrgY_gumN"/>
    <property type="match status" value="1"/>
</dbReference>
<evidence type="ECO:0000256" key="1">
    <source>
        <dbReference type="SAM" id="SignalP"/>
    </source>
</evidence>
<name>A0ABY8QLQ3_9RHOB</name>
<protein>
    <submittedName>
        <fullName evidence="2">TraB/GumN family protein</fullName>
    </submittedName>
</protein>
<dbReference type="RefSeq" id="WP_282302006.1">
    <property type="nucleotide sequence ID" value="NZ_CP124616.1"/>
</dbReference>
<dbReference type="PANTHER" id="PTHR40590:SF1">
    <property type="entry name" value="CYTOPLASMIC PROTEIN"/>
    <property type="match status" value="1"/>
</dbReference>
<evidence type="ECO:0000313" key="3">
    <source>
        <dbReference type="Proteomes" id="UP001241605"/>
    </source>
</evidence>
<feature type="signal peptide" evidence="1">
    <location>
        <begin position="1"/>
        <end position="20"/>
    </location>
</feature>
<dbReference type="PROSITE" id="PS51257">
    <property type="entry name" value="PROKAR_LIPOPROTEIN"/>
    <property type="match status" value="1"/>
</dbReference>
<dbReference type="Proteomes" id="UP001241605">
    <property type="component" value="Chromosome"/>
</dbReference>
<evidence type="ECO:0000313" key="2">
    <source>
        <dbReference type="EMBL" id="WGW05383.1"/>
    </source>
</evidence>
<accession>A0ABY8QLQ3</accession>
<keyword evidence="3" id="KW-1185">Reference proteome</keyword>
<gene>
    <name evidence="2" type="ORF">QF118_07515</name>
</gene>
<feature type="chain" id="PRO_5045269104" evidence="1">
    <location>
        <begin position="21"/>
        <end position="330"/>
    </location>
</feature>
<keyword evidence="1" id="KW-0732">Signal</keyword>
<sequence length="330" mass="35715">MLRLIAPLIALTVLAAPAFAACQGNDLRPAMDMDQQARLAERLDGRPYSTGNHWTAEKDGERLHLIGTVHLQDPRLDAPVARLTPLIESAAMVLVELTTQGRDALTASMAREPGIMILQDTTLPELMTEDDWQLLSSAVTARGVPPFVAAKFQPWYVSMLLSMPACLAQDLATQQGLDFQIETRADAAGVPTRALEDFDAAIRIFGEIPIEVQITMLRAALIAPEGAEDLLETLMAAYAEERHAESWLVTTLLAAGADGVSDTQNDAAEAAFEQRLLTERNIAWIPVIEQALADTDGPVIAAFGAAHLSGENGVLNLLAQKGYRLTRQPF</sequence>